<sequence>MSAVNLIGLILAVALAAFLVAALLFPEKF</sequence>
<protein>
    <submittedName>
        <fullName evidence="2">K+-transporting ATPase, KdpF subunit</fullName>
    </submittedName>
</protein>
<dbReference type="Proteomes" id="UP000198688">
    <property type="component" value="Chromosome I"/>
</dbReference>
<evidence type="ECO:0000313" key="3">
    <source>
        <dbReference type="Proteomes" id="UP000198688"/>
    </source>
</evidence>
<dbReference type="AlphaFoldDB" id="A0A1H2DED4"/>
<dbReference type="GO" id="GO:0005886">
    <property type="term" value="C:plasma membrane"/>
    <property type="evidence" value="ECO:0007669"/>
    <property type="project" value="InterPro"/>
</dbReference>
<evidence type="ECO:0000256" key="1">
    <source>
        <dbReference type="SAM" id="Phobius"/>
    </source>
</evidence>
<proteinExistence type="predicted"/>
<feature type="transmembrane region" description="Helical" evidence="1">
    <location>
        <begin position="6"/>
        <end position="25"/>
    </location>
</feature>
<dbReference type="Pfam" id="PF09604">
    <property type="entry name" value="Potass_KdpF"/>
    <property type="match status" value="1"/>
</dbReference>
<gene>
    <name evidence="2" type="ORF">SAMN04489716_9427</name>
</gene>
<dbReference type="EMBL" id="LT629758">
    <property type="protein sequence ID" value="SDT80939.1"/>
    <property type="molecule type" value="Genomic_DNA"/>
</dbReference>
<dbReference type="NCBIfam" id="TIGR02115">
    <property type="entry name" value="potass_kdpF"/>
    <property type="match status" value="1"/>
</dbReference>
<dbReference type="RefSeq" id="WP_092556036.1">
    <property type="nucleotide sequence ID" value="NZ_BOMJ01000018.1"/>
</dbReference>
<keyword evidence="1" id="KW-0472">Membrane</keyword>
<dbReference type="STRING" id="113562.SAMN04489716_9427"/>
<keyword evidence="3" id="KW-1185">Reference proteome</keyword>
<dbReference type="InterPro" id="IPR011726">
    <property type="entry name" value="KdpF"/>
</dbReference>
<accession>A0A1H2DED4</accession>
<keyword evidence="1" id="KW-0812">Transmembrane</keyword>
<evidence type="ECO:0000313" key="2">
    <source>
        <dbReference type="EMBL" id="SDT80939.1"/>
    </source>
</evidence>
<dbReference type="GO" id="GO:0008556">
    <property type="term" value="F:P-type potassium transmembrane transporter activity"/>
    <property type="evidence" value="ECO:0007669"/>
    <property type="project" value="InterPro"/>
</dbReference>
<reference evidence="2 3" key="1">
    <citation type="submission" date="2016-10" db="EMBL/GenBank/DDBJ databases">
        <authorList>
            <person name="de Groot N.N."/>
        </authorList>
    </citation>
    <scope>NUCLEOTIDE SEQUENCE [LARGE SCALE GENOMIC DNA]</scope>
    <source>
        <strain evidence="2 3">DSM 43941</strain>
    </source>
</reference>
<keyword evidence="1" id="KW-1133">Transmembrane helix</keyword>
<name>A0A1H2DED4_9ACTN</name>
<organism evidence="2 3">
    <name type="scientific">Actinoplanes derwentensis</name>
    <dbReference type="NCBI Taxonomy" id="113562"/>
    <lineage>
        <taxon>Bacteria</taxon>
        <taxon>Bacillati</taxon>
        <taxon>Actinomycetota</taxon>
        <taxon>Actinomycetes</taxon>
        <taxon>Micromonosporales</taxon>
        <taxon>Micromonosporaceae</taxon>
        <taxon>Actinoplanes</taxon>
    </lineage>
</organism>